<dbReference type="Proteomes" id="UP000324585">
    <property type="component" value="Unassembled WGS sequence"/>
</dbReference>
<protein>
    <submittedName>
        <fullName evidence="2">Uncharacterized protein</fullName>
    </submittedName>
</protein>
<feature type="region of interest" description="Disordered" evidence="1">
    <location>
        <begin position="287"/>
        <end position="367"/>
    </location>
</feature>
<feature type="region of interest" description="Disordered" evidence="1">
    <location>
        <begin position="35"/>
        <end position="55"/>
    </location>
</feature>
<keyword evidence="3" id="KW-1185">Reference proteome</keyword>
<evidence type="ECO:0000256" key="1">
    <source>
        <dbReference type="SAM" id="MobiDB-lite"/>
    </source>
</evidence>
<sequence>MRPRAVRLFTRPSHRFTSGTVRLARPSWNPPVFGESGGRLGHPGGQRGFSSAPTAGRRQVCTCGNLEGSDRTLRMALLGFVGAGALHAAPAQRQPQRTDRFRQNRGAAPVHCARLRLVTYAERPEVGASRDSESVVGADGADIARHAAAEDRRPGQRRSMSWARDLRVQIFSMLVAVGTVLLPGSVMLPARRVSAASAASQIFVVAKKDKGSSKKSTPSSPAAASEKDGKRTLDPKTENMLGYGAAGIAFSAFALRMFQVNQNEKRLENERIEAEIERLEKLKQEFLDVDEESDEEETANEMMESLRKRLGQVGGSEGHSGAGGSEESESESEAEKDERDMLKRMWDASGADSGGASDDKKKPKNPK</sequence>
<name>A0A5J4YLK6_PORPP</name>
<accession>A0A5J4YLK6</accession>
<gene>
    <name evidence="2" type="ORF">FVE85_8354</name>
</gene>
<dbReference type="AlphaFoldDB" id="A0A5J4YLK6"/>
<proteinExistence type="predicted"/>
<reference evidence="3" key="1">
    <citation type="journal article" date="2019" name="Nat. Commun.">
        <title>Expansion of phycobilisome linker gene families in mesophilic red algae.</title>
        <authorList>
            <person name="Lee J."/>
            <person name="Kim D."/>
            <person name="Bhattacharya D."/>
            <person name="Yoon H.S."/>
        </authorList>
    </citation>
    <scope>NUCLEOTIDE SEQUENCE [LARGE SCALE GENOMIC DNA]</scope>
    <source>
        <strain evidence="3">CCMP 1328</strain>
    </source>
</reference>
<feature type="compositionally biased region" description="Basic and acidic residues" evidence="1">
    <location>
        <begin position="225"/>
        <end position="236"/>
    </location>
</feature>
<evidence type="ECO:0000313" key="3">
    <source>
        <dbReference type="Proteomes" id="UP000324585"/>
    </source>
</evidence>
<dbReference type="EMBL" id="VRMN01000011">
    <property type="protein sequence ID" value="KAA8491872.1"/>
    <property type="molecule type" value="Genomic_DNA"/>
</dbReference>
<feature type="compositionally biased region" description="Acidic residues" evidence="1">
    <location>
        <begin position="326"/>
        <end position="335"/>
    </location>
</feature>
<feature type="compositionally biased region" description="Gly residues" evidence="1">
    <location>
        <begin position="312"/>
        <end position="324"/>
    </location>
</feature>
<feature type="compositionally biased region" description="Gly residues" evidence="1">
    <location>
        <begin position="35"/>
        <end position="47"/>
    </location>
</feature>
<feature type="compositionally biased region" description="Acidic residues" evidence="1">
    <location>
        <begin position="287"/>
        <end position="299"/>
    </location>
</feature>
<feature type="compositionally biased region" description="Low complexity" evidence="1">
    <location>
        <begin position="214"/>
        <end position="224"/>
    </location>
</feature>
<feature type="region of interest" description="Disordered" evidence="1">
    <location>
        <begin position="207"/>
        <end position="236"/>
    </location>
</feature>
<feature type="compositionally biased region" description="Basic and acidic residues" evidence="1">
    <location>
        <begin position="336"/>
        <end position="346"/>
    </location>
</feature>
<comment type="caution">
    <text evidence="2">The sequence shown here is derived from an EMBL/GenBank/DDBJ whole genome shotgun (WGS) entry which is preliminary data.</text>
</comment>
<evidence type="ECO:0000313" key="2">
    <source>
        <dbReference type="EMBL" id="KAA8491872.1"/>
    </source>
</evidence>
<feature type="compositionally biased region" description="Low complexity" evidence="1">
    <location>
        <begin position="347"/>
        <end position="356"/>
    </location>
</feature>
<organism evidence="2 3">
    <name type="scientific">Porphyridium purpureum</name>
    <name type="common">Red alga</name>
    <name type="synonym">Porphyridium cruentum</name>
    <dbReference type="NCBI Taxonomy" id="35688"/>
    <lineage>
        <taxon>Eukaryota</taxon>
        <taxon>Rhodophyta</taxon>
        <taxon>Bangiophyceae</taxon>
        <taxon>Porphyridiales</taxon>
        <taxon>Porphyridiaceae</taxon>
        <taxon>Porphyridium</taxon>
    </lineage>
</organism>